<accession>A0A841K3S7</accession>
<dbReference type="InterPro" id="IPR036890">
    <property type="entry name" value="HATPase_C_sf"/>
</dbReference>
<dbReference type="GO" id="GO:0000155">
    <property type="term" value="F:phosphorelay sensor kinase activity"/>
    <property type="evidence" value="ECO:0007669"/>
    <property type="project" value="InterPro"/>
</dbReference>
<gene>
    <name evidence="6" type="ORF">HNQ77_003246</name>
</gene>
<dbReference type="PANTHER" id="PTHR24421">
    <property type="entry name" value="NITRATE/NITRITE SENSOR PROTEIN NARX-RELATED"/>
    <property type="match status" value="1"/>
</dbReference>
<dbReference type="InterPro" id="IPR011123">
    <property type="entry name" value="Y_Y_Y"/>
</dbReference>
<dbReference type="GO" id="GO:0046983">
    <property type="term" value="F:protein dimerization activity"/>
    <property type="evidence" value="ECO:0007669"/>
    <property type="project" value="InterPro"/>
</dbReference>
<evidence type="ECO:0000313" key="6">
    <source>
        <dbReference type="EMBL" id="MBB6145288.1"/>
    </source>
</evidence>
<evidence type="ECO:0000256" key="3">
    <source>
        <dbReference type="ARBA" id="ARBA00023012"/>
    </source>
</evidence>
<evidence type="ECO:0000256" key="4">
    <source>
        <dbReference type="SAM" id="Phobius"/>
    </source>
</evidence>
<dbReference type="Gene3D" id="3.30.565.10">
    <property type="entry name" value="Histidine kinase-like ATPase, C-terminal domain"/>
    <property type="match status" value="1"/>
</dbReference>
<dbReference type="SUPFAM" id="SSF63829">
    <property type="entry name" value="Calcium-dependent phosphotriesterase"/>
    <property type="match status" value="3"/>
</dbReference>
<dbReference type="CDD" id="cd16917">
    <property type="entry name" value="HATPase_UhpB-NarQ-NarX-like"/>
    <property type="match status" value="1"/>
</dbReference>
<evidence type="ECO:0000313" key="7">
    <source>
        <dbReference type="Proteomes" id="UP000538666"/>
    </source>
</evidence>
<dbReference type="Gene3D" id="2.60.40.10">
    <property type="entry name" value="Immunoglobulins"/>
    <property type="match status" value="1"/>
</dbReference>
<dbReference type="Gene3D" id="1.20.5.1930">
    <property type="match status" value="1"/>
</dbReference>
<comment type="caution">
    <text evidence="6">The sequence shown here is derived from an EMBL/GenBank/DDBJ whole genome shotgun (WGS) entry which is preliminary data.</text>
</comment>
<keyword evidence="2 6" id="KW-0418">Kinase</keyword>
<keyword evidence="7" id="KW-1185">Reference proteome</keyword>
<dbReference type="InterPro" id="IPR015943">
    <property type="entry name" value="WD40/YVTN_repeat-like_dom_sf"/>
</dbReference>
<keyword evidence="4" id="KW-0812">Transmembrane</keyword>
<dbReference type="PANTHER" id="PTHR24421:SF62">
    <property type="entry name" value="SENSORY TRANSDUCTION HISTIDINE KINASE"/>
    <property type="match status" value="1"/>
</dbReference>
<dbReference type="InterPro" id="IPR003594">
    <property type="entry name" value="HATPase_dom"/>
</dbReference>
<dbReference type="Pfam" id="PF07495">
    <property type="entry name" value="Y_Y_Y"/>
    <property type="match status" value="1"/>
</dbReference>
<dbReference type="SMART" id="SM00387">
    <property type="entry name" value="HATPase_c"/>
    <property type="match status" value="1"/>
</dbReference>
<dbReference type="Gene3D" id="2.130.10.10">
    <property type="entry name" value="YVTN repeat-like/Quinoprotein amine dehydrogenase"/>
    <property type="match status" value="4"/>
</dbReference>
<dbReference type="InterPro" id="IPR013783">
    <property type="entry name" value="Ig-like_fold"/>
</dbReference>
<dbReference type="InterPro" id="IPR011110">
    <property type="entry name" value="Reg_prop"/>
</dbReference>
<dbReference type="EMBL" id="JACHEK010000006">
    <property type="protein sequence ID" value="MBB6145288.1"/>
    <property type="molecule type" value="Genomic_DNA"/>
</dbReference>
<sequence>MFAGSPNAITQTTDGYLWIGTDAGLMRFDGVRFVPWAPANGQHLFPSSSIYSLLGGSDGSLWIGTGSNLARLKDGNLTNYANGLGRIDSIIEDHRHAIWIARTRSRDEGGPICEVTGPRLHCYGKADGVPIPYSNPLVEDGGGNLWIGAAEGAASWRPGSSTLYVPKGLKTAKGLSGVTSLATGADGSMWVGIDRHGRGVGLQQLIHGRWKPFVTPELDSSTLSVMSLLRDRENALWVATLNNGIYRLHNGKVDRFGAVDGLSGNTVSGFYEDREGNMWVATPEGIDCFRNLRVVSFSPREGLTDYSVESVLATREGDVWIGNFGGLDLLRNNHLSSIRQRQGLPGVRVTSLLEDRAGRLWLGVDDKLEVYEDHAFHPIKRSDGSQMGAVFAMAEDRDGSIWVEGLTRPTQLLRIRDRQVSEEFTLPPGVGAGALAPDPEGGFWLGITGGDLARYWNGRLEIFRSGASANSAVRQVSVEPDGTVLAATSVGLLMWKDGKFHTLTASNGLPCEGVFSFVLDSHGTLWLYTRCGVVEIAAVEFERWRKTPDARVNARLYDFQDGARPAMASFHPRASLTPDGRLWFATSVVVQMVDPNNLALNTIVPPVHVEEMIADRTSYPVQQGLRLPPRTRQIEIDYTALSFDAPKKVRFRYRLIGYDTDWQEPGARRQAFYSDLRPGKYRFHVIACNSDGLWNDVGADLNFVVLPAWYQTRCFLLLSIAAGICAVWIFYRLRVEQIARAIGVRFDERLAERTRIARDLHDTFLQTVQGSKLVADDALDESSDLARTRRALGQLSVWLEQATQESRAALNSLRTSTTERNDLAEAFRRALDDCRTLKSIAVTFSSPTPAKEMHPIVRDEVYRIGYEAIRNACKHSEASQLTVELSYSQDFSVRIHDNGIGIDPAVASVGKEGHFGLQGMRERASRIGGKLTIVSAPNSGTEVTLTVPGRIVFRRAHRSL</sequence>
<keyword evidence="3" id="KW-0902">Two-component regulatory system</keyword>
<dbReference type="OrthoDB" id="127270at2"/>
<dbReference type="Pfam" id="PF02518">
    <property type="entry name" value="HATPase_c"/>
    <property type="match status" value="1"/>
</dbReference>
<name>A0A841K3S7_9BACT</name>
<reference evidence="6 7" key="1">
    <citation type="submission" date="2020-08" db="EMBL/GenBank/DDBJ databases">
        <title>Genomic Encyclopedia of Type Strains, Phase IV (KMG-IV): sequencing the most valuable type-strain genomes for metagenomic binning, comparative biology and taxonomic classification.</title>
        <authorList>
            <person name="Goeker M."/>
        </authorList>
    </citation>
    <scope>NUCLEOTIDE SEQUENCE [LARGE SCALE GENOMIC DNA]</scope>
    <source>
        <strain evidence="6 7">DSM 103733</strain>
    </source>
</reference>
<dbReference type="GO" id="GO:0016020">
    <property type="term" value="C:membrane"/>
    <property type="evidence" value="ECO:0007669"/>
    <property type="project" value="InterPro"/>
</dbReference>
<dbReference type="PROSITE" id="PS50109">
    <property type="entry name" value="HIS_KIN"/>
    <property type="match status" value="1"/>
</dbReference>
<dbReference type="Pfam" id="PF07494">
    <property type="entry name" value="Reg_prop"/>
    <property type="match status" value="3"/>
</dbReference>
<dbReference type="InterPro" id="IPR005467">
    <property type="entry name" value="His_kinase_dom"/>
</dbReference>
<evidence type="ECO:0000259" key="5">
    <source>
        <dbReference type="PROSITE" id="PS50109"/>
    </source>
</evidence>
<evidence type="ECO:0000256" key="2">
    <source>
        <dbReference type="ARBA" id="ARBA00022777"/>
    </source>
</evidence>
<organism evidence="6 7">
    <name type="scientific">Silvibacterium bohemicum</name>
    <dbReference type="NCBI Taxonomy" id="1577686"/>
    <lineage>
        <taxon>Bacteria</taxon>
        <taxon>Pseudomonadati</taxon>
        <taxon>Acidobacteriota</taxon>
        <taxon>Terriglobia</taxon>
        <taxon>Terriglobales</taxon>
        <taxon>Acidobacteriaceae</taxon>
        <taxon>Silvibacterium</taxon>
    </lineage>
</organism>
<keyword evidence="4" id="KW-0472">Membrane</keyword>
<keyword evidence="1" id="KW-0808">Transferase</keyword>
<keyword evidence="4" id="KW-1133">Transmembrane helix</keyword>
<dbReference type="InterPro" id="IPR011712">
    <property type="entry name" value="Sig_transdc_His_kin_sub3_dim/P"/>
</dbReference>
<dbReference type="RefSeq" id="WP_156186152.1">
    <property type="nucleotide sequence ID" value="NZ_JACHEK010000006.1"/>
</dbReference>
<feature type="transmembrane region" description="Helical" evidence="4">
    <location>
        <begin position="715"/>
        <end position="733"/>
    </location>
</feature>
<dbReference type="Pfam" id="PF07730">
    <property type="entry name" value="HisKA_3"/>
    <property type="match status" value="1"/>
</dbReference>
<evidence type="ECO:0000256" key="1">
    <source>
        <dbReference type="ARBA" id="ARBA00022679"/>
    </source>
</evidence>
<dbReference type="Proteomes" id="UP000538666">
    <property type="component" value="Unassembled WGS sequence"/>
</dbReference>
<dbReference type="SUPFAM" id="SSF55874">
    <property type="entry name" value="ATPase domain of HSP90 chaperone/DNA topoisomerase II/histidine kinase"/>
    <property type="match status" value="1"/>
</dbReference>
<protein>
    <submittedName>
        <fullName evidence="6">Signal transduction histidine kinase/ligand-binding sensor domain-containing protein</fullName>
    </submittedName>
</protein>
<dbReference type="AlphaFoldDB" id="A0A841K3S7"/>
<feature type="domain" description="Histidine kinase" evidence="5">
    <location>
        <begin position="858"/>
        <end position="951"/>
    </location>
</feature>
<proteinExistence type="predicted"/>
<dbReference type="InterPro" id="IPR050482">
    <property type="entry name" value="Sensor_HK_TwoCompSys"/>
</dbReference>